<sequence length="138" mass="15495">MWTIPLMANYSNLLPFLRYPRSNIIYARTEESGLAEIDRKKLELVFEAVKTLAEQSVGNGTAASQLQNANEKSIEKEIELLAASSNLEVARRNIEALENSSENNSVYGKLANFLENLQLQTQRSANVWEGFIVMATKD</sequence>
<reference evidence="1 2" key="1">
    <citation type="submission" date="2017-10" db="EMBL/GenBank/DDBJ databases">
        <title>Development of genomic resources for the powdery mildew, Erysiphe pulchra.</title>
        <authorList>
            <person name="Wadl P.A."/>
            <person name="Mack B.M."/>
            <person name="Moore G."/>
            <person name="Beltz S.B."/>
        </authorList>
    </citation>
    <scope>NUCLEOTIDE SEQUENCE [LARGE SCALE GENOMIC DNA]</scope>
    <source>
        <strain evidence="1">Cflorida</strain>
    </source>
</reference>
<name>A0A2S4PYG2_9PEZI</name>
<dbReference type="AlphaFoldDB" id="A0A2S4PYG2"/>
<dbReference type="EMBL" id="PEDP01000198">
    <property type="protein sequence ID" value="POS87064.1"/>
    <property type="molecule type" value="Genomic_DNA"/>
</dbReference>
<comment type="caution">
    <text evidence="1">The sequence shown here is derived from an EMBL/GenBank/DDBJ whole genome shotgun (WGS) entry which is preliminary data.</text>
</comment>
<keyword evidence="2" id="KW-1185">Reference proteome</keyword>
<accession>A0A2S4PYG2</accession>
<dbReference type="Proteomes" id="UP000237438">
    <property type="component" value="Unassembled WGS sequence"/>
</dbReference>
<proteinExistence type="predicted"/>
<evidence type="ECO:0000313" key="2">
    <source>
        <dbReference type="Proteomes" id="UP000237438"/>
    </source>
</evidence>
<organism evidence="1 2">
    <name type="scientific">Erysiphe pulchra</name>
    <dbReference type="NCBI Taxonomy" id="225359"/>
    <lineage>
        <taxon>Eukaryota</taxon>
        <taxon>Fungi</taxon>
        <taxon>Dikarya</taxon>
        <taxon>Ascomycota</taxon>
        <taxon>Pezizomycotina</taxon>
        <taxon>Leotiomycetes</taxon>
        <taxon>Erysiphales</taxon>
        <taxon>Erysiphaceae</taxon>
        <taxon>Erysiphe</taxon>
    </lineage>
</organism>
<gene>
    <name evidence="1" type="ORF">EPUL_003208</name>
</gene>
<protein>
    <submittedName>
        <fullName evidence="1">Uncharacterized protein</fullName>
    </submittedName>
</protein>
<dbReference type="OrthoDB" id="10528302at2759"/>
<evidence type="ECO:0000313" key="1">
    <source>
        <dbReference type="EMBL" id="POS87064.1"/>
    </source>
</evidence>